<accession>A0A484M7S2</accession>
<organism evidence="1 2">
    <name type="scientific">Cuscuta campestris</name>
    <dbReference type="NCBI Taxonomy" id="132261"/>
    <lineage>
        <taxon>Eukaryota</taxon>
        <taxon>Viridiplantae</taxon>
        <taxon>Streptophyta</taxon>
        <taxon>Embryophyta</taxon>
        <taxon>Tracheophyta</taxon>
        <taxon>Spermatophyta</taxon>
        <taxon>Magnoliopsida</taxon>
        <taxon>eudicotyledons</taxon>
        <taxon>Gunneridae</taxon>
        <taxon>Pentapetalae</taxon>
        <taxon>asterids</taxon>
        <taxon>lamiids</taxon>
        <taxon>Solanales</taxon>
        <taxon>Convolvulaceae</taxon>
        <taxon>Cuscuteae</taxon>
        <taxon>Cuscuta</taxon>
        <taxon>Cuscuta subgen. Grammica</taxon>
        <taxon>Cuscuta sect. Cleistogrammica</taxon>
    </lineage>
</organism>
<dbReference type="EMBL" id="OOIL02002808">
    <property type="protein sequence ID" value="VFQ84911.1"/>
    <property type="molecule type" value="Genomic_DNA"/>
</dbReference>
<name>A0A484M7S2_9ASTE</name>
<evidence type="ECO:0000313" key="2">
    <source>
        <dbReference type="Proteomes" id="UP000595140"/>
    </source>
</evidence>
<sequence>MIIGLQPEILKKTPHSYTRCRNWESGATGNSPFDARRNKLSPASGRAKFARQSSILCSITAVLAVTTLPILEAVNICEIHVLQC</sequence>
<evidence type="ECO:0000313" key="1">
    <source>
        <dbReference type="EMBL" id="VFQ84911.1"/>
    </source>
</evidence>
<dbReference type="AlphaFoldDB" id="A0A484M7S2"/>
<keyword evidence="2" id="KW-1185">Reference proteome</keyword>
<reference evidence="1 2" key="1">
    <citation type="submission" date="2018-04" db="EMBL/GenBank/DDBJ databases">
        <authorList>
            <person name="Vogel A."/>
        </authorList>
    </citation>
    <scope>NUCLEOTIDE SEQUENCE [LARGE SCALE GENOMIC DNA]</scope>
</reference>
<proteinExistence type="predicted"/>
<dbReference type="Proteomes" id="UP000595140">
    <property type="component" value="Unassembled WGS sequence"/>
</dbReference>
<gene>
    <name evidence="1" type="ORF">CCAM_LOCUS26687</name>
</gene>
<protein>
    <submittedName>
        <fullName evidence="1">Uncharacterized protein</fullName>
    </submittedName>
</protein>